<dbReference type="GO" id="GO:0000155">
    <property type="term" value="F:phosphorelay sensor kinase activity"/>
    <property type="evidence" value="ECO:0007669"/>
    <property type="project" value="InterPro"/>
</dbReference>
<evidence type="ECO:0000256" key="4">
    <source>
        <dbReference type="ARBA" id="ARBA00022679"/>
    </source>
</evidence>
<dbReference type="InterPro" id="IPR011712">
    <property type="entry name" value="Sig_transdc_His_kin_sub3_dim/P"/>
</dbReference>
<dbReference type="Pfam" id="PF02518">
    <property type="entry name" value="HATPase_c"/>
    <property type="match status" value="1"/>
</dbReference>
<dbReference type="OrthoDB" id="9760839at2"/>
<dbReference type="GO" id="GO:0046983">
    <property type="term" value="F:protein dimerization activity"/>
    <property type="evidence" value="ECO:0007669"/>
    <property type="project" value="InterPro"/>
</dbReference>
<evidence type="ECO:0000256" key="9">
    <source>
        <dbReference type="SAM" id="Coils"/>
    </source>
</evidence>
<evidence type="ECO:0000313" key="12">
    <source>
        <dbReference type="EMBL" id="PXX76221.1"/>
    </source>
</evidence>
<dbReference type="CDD" id="cd16917">
    <property type="entry name" value="HATPase_UhpB-NarQ-NarX-like"/>
    <property type="match status" value="1"/>
</dbReference>
<feature type="transmembrane region" description="Helical" evidence="10">
    <location>
        <begin position="62"/>
        <end position="81"/>
    </location>
</feature>
<evidence type="ECO:0000259" key="11">
    <source>
        <dbReference type="SMART" id="SM00387"/>
    </source>
</evidence>
<keyword evidence="10" id="KW-0472">Membrane</keyword>
<dbReference type="EC" id="2.7.13.3" evidence="2"/>
<dbReference type="InterPro" id="IPR050482">
    <property type="entry name" value="Sensor_HK_TwoCompSys"/>
</dbReference>
<name>A0A318KJX6_9FIRM</name>
<evidence type="ECO:0000256" key="7">
    <source>
        <dbReference type="ARBA" id="ARBA00022840"/>
    </source>
</evidence>
<keyword evidence="6 12" id="KW-0418">Kinase</keyword>
<gene>
    <name evidence="12" type="ORF">DES51_11476</name>
</gene>
<dbReference type="GO" id="GO:0016020">
    <property type="term" value="C:membrane"/>
    <property type="evidence" value="ECO:0007669"/>
    <property type="project" value="InterPro"/>
</dbReference>
<accession>A0A318KJX6</accession>
<keyword evidence="10" id="KW-1133">Transmembrane helix</keyword>
<dbReference type="SUPFAM" id="SSF55874">
    <property type="entry name" value="ATPase domain of HSP90 chaperone/DNA topoisomerase II/histidine kinase"/>
    <property type="match status" value="1"/>
</dbReference>
<keyword evidence="8" id="KW-0902">Two-component regulatory system</keyword>
<dbReference type="STRING" id="1034346.GCA_000313565_01861"/>
<feature type="transmembrane region" description="Helical" evidence="10">
    <location>
        <begin position="20"/>
        <end position="42"/>
    </location>
</feature>
<dbReference type="SMART" id="SM00387">
    <property type="entry name" value="HATPase_c"/>
    <property type="match status" value="1"/>
</dbReference>
<keyword evidence="13" id="KW-1185">Reference proteome</keyword>
<dbReference type="Gene3D" id="3.30.565.10">
    <property type="entry name" value="Histidine kinase-like ATPase, C-terminal domain"/>
    <property type="match status" value="1"/>
</dbReference>
<evidence type="ECO:0000256" key="1">
    <source>
        <dbReference type="ARBA" id="ARBA00000085"/>
    </source>
</evidence>
<evidence type="ECO:0000256" key="5">
    <source>
        <dbReference type="ARBA" id="ARBA00022741"/>
    </source>
</evidence>
<dbReference type="Proteomes" id="UP000247612">
    <property type="component" value="Unassembled WGS sequence"/>
</dbReference>
<dbReference type="InterPro" id="IPR036890">
    <property type="entry name" value="HATPase_C_sf"/>
</dbReference>
<evidence type="ECO:0000256" key="8">
    <source>
        <dbReference type="ARBA" id="ARBA00023012"/>
    </source>
</evidence>
<feature type="transmembrane region" description="Helical" evidence="10">
    <location>
        <begin position="93"/>
        <end position="110"/>
    </location>
</feature>
<evidence type="ECO:0000256" key="2">
    <source>
        <dbReference type="ARBA" id="ARBA00012438"/>
    </source>
</evidence>
<dbReference type="EMBL" id="QJKH01000014">
    <property type="protein sequence ID" value="PXX76221.1"/>
    <property type="molecule type" value="Genomic_DNA"/>
</dbReference>
<dbReference type="InterPro" id="IPR003594">
    <property type="entry name" value="HATPase_dom"/>
</dbReference>
<dbReference type="RefSeq" id="WP_022938166.1">
    <property type="nucleotide sequence ID" value="NZ_CABKRQ010000004.1"/>
</dbReference>
<dbReference type="Gene3D" id="1.20.5.1930">
    <property type="match status" value="1"/>
</dbReference>
<comment type="catalytic activity">
    <reaction evidence="1">
        <text>ATP + protein L-histidine = ADP + protein N-phospho-L-histidine.</text>
        <dbReference type="EC" id="2.7.13.3"/>
    </reaction>
</comment>
<dbReference type="Pfam" id="PF07730">
    <property type="entry name" value="HisKA_3"/>
    <property type="match status" value="1"/>
</dbReference>
<feature type="transmembrane region" description="Helical" evidence="10">
    <location>
        <begin position="139"/>
        <end position="163"/>
    </location>
</feature>
<dbReference type="PANTHER" id="PTHR24421">
    <property type="entry name" value="NITRATE/NITRITE SENSOR PROTEIN NARX-RELATED"/>
    <property type="match status" value="1"/>
</dbReference>
<evidence type="ECO:0000256" key="6">
    <source>
        <dbReference type="ARBA" id="ARBA00022777"/>
    </source>
</evidence>
<reference evidence="12 13" key="1">
    <citation type="submission" date="2018-05" db="EMBL/GenBank/DDBJ databases">
        <title>Genomic Encyclopedia of Type Strains, Phase IV (KMG-IV): sequencing the most valuable type-strain genomes for metagenomic binning, comparative biology and taxonomic classification.</title>
        <authorList>
            <person name="Goeker M."/>
        </authorList>
    </citation>
    <scope>NUCLEOTIDE SEQUENCE [LARGE SCALE GENOMIC DNA]</scope>
    <source>
        <strain evidence="12 13">JC118</strain>
    </source>
</reference>
<comment type="caution">
    <text evidence="12">The sequence shown here is derived from an EMBL/GenBank/DDBJ whole genome shotgun (WGS) entry which is preliminary data.</text>
</comment>
<sequence length="435" mass="49453">MKTYFSDIKNRLSFSYQSMVMICFLQLAFLSALIVFSSLHILQHYQAAAFLKQVNVIPIAYYRVPFYTAGSFILLMILLRLRFVLNETFRNTLFLLIAELAVCYFMMWSLSFSTNDILLLVIANMVSLSKKRQYRGPSLVIYTFMYLLTNTNVITNFIPVTALDAYLGIYTSQAASLIMGVKNILTTLCIICFIANMLFLIQNQLDESKKIQQLNEELQNLNEDLKEYANVREKMGETRERNRLAREIHDTLGHTLTGLSTGLEACAALVDINPELAKKQLTLLGNVARDGLKDVRHSVNKLRPDALQKKTLKEALATMIEEFHQSSGVQVHFACHLSSLEFQQDEEDTIYRIVQEGMTNALRHGKATEIYISFGMDQMNLVIIIEDNGIGCTQIVEGFGLHHMRERVALLQGTLRAYGTDGFVLIVELPIRKEA</sequence>
<keyword evidence="7" id="KW-0067">ATP-binding</keyword>
<feature type="coiled-coil region" evidence="9">
    <location>
        <begin position="201"/>
        <end position="238"/>
    </location>
</feature>
<feature type="domain" description="Histidine kinase/HSP90-like ATPase" evidence="11">
    <location>
        <begin position="345"/>
        <end position="433"/>
    </location>
</feature>
<protein>
    <recommendedName>
        <fullName evidence="2">histidine kinase</fullName>
        <ecNumber evidence="2">2.7.13.3</ecNumber>
    </recommendedName>
</protein>
<dbReference type="GO" id="GO:0005524">
    <property type="term" value="F:ATP binding"/>
    <property type="evidence" value="ECO:0007669"/>
    <property type="project" value="UniProtKB-KW"/>
</dbReference>
<dbReference type="AlphaFoldDB" id="A0A318KJX6"/>
<keyword evidence="9" id="KW-0175">Coiled coil</keyword>
<evidence type="ECO:0000313" key="13">
    <source>
        <dbReference type="Proteomes" id="UP000247612"/>
    </source>
</evidence>
<keyword evidence="3" id="KW-0597">Phosphoprotein</keyword>
<feature type="transmembrane region" description="Helical" evidence="10">
    <location>
        <begin position="184"/>
        <end position="201"/>
    </location>
</feature>
<proteinExistence type="predicted"/>
<evidence type="ECO:0000256" key="3">
    <source>
        <dbReference type="ARBA" id="ARBA00022553"/>
    </source>
</evidence>
<organism evidence="12 13">
    <name type="scientific">Dielma fastidiosa</name>
    <dbReference type="NCBI Taxonomy" id="1034346"/>
    <lineage>
        <taxon>Bacteria</taxon>
        <taxon>Bacillati</taxon>
        <taxon>Bacillota</taxon>
        <taxon>Erysipelotrichia</taxon>
        <taxon>Erysipelotrichales</taxon>
        <taxon>Erysipelotrichaceae</taxon>
        <taxon>Dielma</taxon>
    </lineage>
</organism>
<keyword evidence="10" id="KW-0812">Transmembrane</keyword>
<evidence type="ECO:0000256" key="10">
    <source>
        <dbReference type="SAM" id="Phobius"/>
    </source>
</evidence>
<keyword evidence="4" id="KW-0808">Transferase</keyword>
<keyword evidence="5" id="KW-0547">Nucleotide-binding</keyword>
<dbReference type="PANTHER" id="PTHR24421:SF10">
    <property type="entry name" value="NITRATE_NITRITE SENSOR PROTEIN NARQ"/>
    <property type="match status" value="1"/>
</dbReference>